<feature type="transmembrane region" description="Helical" evidence="1">
    <location>
        <begin position="6"/>
        <end position="24"/>
    </location>
</feature>
<keyword evidence="1" id="KW-1133">Transmembrane helix</keyword>
<sequence length="81" mass="9164">MIIYDALGDSIHLAISIFIFIWIYNWAKGNVGSAKLALVTAIIIMFLTFYQFPDLVWLLVALWAFATFGKDIFAKIGAFDK</sequence>
<dbReference type="EMBL" id="VGJJ01000002">
    <property type="protein sequence ID" value="MBM3281800.1"/>
    <property type="molecule type" value="Genomic_DNA"/>
</dbReference>
<reference evidence="2" key="1">
    <citation type="submission" date="2019-03" db="EMBL/GenBank/DDBJ databases">
        <title>Lake Tanganyika Metagenome-Assembled Genomes (MAGs).</title>
        <authorList>
            <person name="Tran P."/>
        </authorList>
    </citation>
    <scope>NUCLEOTIDE SEQUENCE</scope>
    <source>
        <strain evidence="2">M_DeepCast_50m_m2_156</strain>
    </source>
</reference>
<evidence type="ECO:0000313" key="2">
    <source>
        <dbReference type="EMBL" id="MBM3281800.1"/>
    </source>
</evidence>
<accession>A0A8T4C775</accession>
<organism evidence="2 3">
    <name type="scientific">Candidatus Iainarchaeum sp</name>
    <dbReference type="NCBI Taxonomy" id="3101447"/>
    <lineage>
        <taxon>Archaea</taxon>
        <taxon>Candidatus Iainarchaeota</taxon>
        <taxon>Candidatus Iainarchaeia</taxon>
        <taxon>Candidatus Iainarchaeales</taxon>
        <taxon>Candidatus Iainarchaeaceae</taxon>
        <taxon>Candidatus Iainarchaeum</taxon>
    </lineage>
</organism>
<keyword evidence="1" id="KW-0472">Membrane</keyword>
<name>A0A8T4C775_9ARCH</name>
<comment type="caution">
    <text evidence="2">The sequence shown here is derived from an EMBL/GenBank/DDBJ whole genome shotgun (WGS) entry which is preliminary data.</text>
</comment>
<dbReference type="Proteomes" id="UP000774699">
    <property type="component" value="Unassembled WGS sequence"/>
</dbReference>
<proteinExistence type="predicted"/>
<gene>
    <name evidence="2" type="ORF">FJY86_00465</name>
</gene>
<evidence type="ECO:0000256" key="1">
    <source>
        <dbReference type="SAM" id="Phobius"/>
    </source>
</evidence>
<evidence type="ECO:0000313" key="3">
    <source>
        <dbReference type="Proteomes" id="UP000774699"/>
    </source>
</evidence>
<keyword evidence="1" id="KW-0812">Transmembrane</keyword>
<dbReference type="AlphaFoldDB" id="A0A8T4C775"/>
<protein>
    <submittedName>
        <fullName evidence="2">Uncharacterized protein</fullName>
    </submittedName>
</protein>